<organism evidence="1 2">
    <name type="scientific">Heterostelium pallidum (strain ATCC 26659 / Pp 5 / PN500)</name>
    <name type="common">Cellular slime mold</name>
    <name type="synonym">Polysphondylium pallidum</name>
    <dbReference type="NCBI Taxonomy" id="670386"/>
    <lineage>
        <taxon>Eukaryota</taxon>
        <taxon>Amoebozoa</taxon>
        <taxon>Evosea</taxon>
        <taxon>Eumycetozoa</taxon>
        <taxon>Dictyostelia</taxon>
        <taxon>Acytosteliales</taxon>
        <taxon>Acytosteliaceae</taxon>
        <taxon>Heterostelium</taxon>
    </lineage>
</organism>
<keyword evidence="2" id="KW-1185">Reference proteome</keyword>
<accession>D3BET8</accession>
<dbReference type="AlphaFoldDB" id="D3BET8"/>
<dbReference type="InParanoid" id="D3BET8"/>
<dbReference type="RefSeq" id="XP_020432539.1">
    <property type="nucleotide sequence ID" value="XM_020578091.1"/>
</dbReference>
<protein>
    <submittedName>
        <fullName evidence="1">Uncharacterized protein</fullName>
    </submittedName>
</protein>
<dbReference type="Proteomes" id="UP000001396">
    <property type="component" value="Unassembled WGS sequence"/>
</dbReference>
<comment type="caution">
    <text evidence="1">The sequence shown here is derived from an EMBL/GenBank/DDBJ whole genome shotgun (WGS) entry which is preliminary data.</text>
</comment>
<dbReference type="GeneID" id="31362734"/>
<name>D3BET8_HETP5</name>
<reference evidence="1 2" key="1">
    <citation type="journal article" date="2011" name="Genome Res.">
        <title>Phylogeny-wide analysis of social amoeba genomes highlights ancient origins for complex intercellular communication.</title>
        <authorList>
            <person name="Heidel A.J."/>
            <person name="Lawal H.M."/>
            <person name="Felder M."/>
            <person name="Schilde C."/>
            <person name="Helps N.R."/>
            <person name="Tunggal B."/>
            <person name="Rivero F."/>
            <person name="John U."/>
            <person name="Schleicher M."/>
            <person name="Eichinger L."/>
            <person name="Platzer M."/>
            <person name="Noegel A.A."/>
            <person name="Schaap P."/>
            <person name="Gloeckner G."/>
        </authorList>
    </citation>
    <scope>NUCLEOTIDE SEQUENCE [LARGE SCALE GENOMIC DNA]</scope>
    <source>
        <strain evidence="2">ATCC 26659 / Pp 5 / PN500</strain>
    </source>
</reference>
<gene>
    <name evidence="1" type="ORF">PPL_07253</name>
</gene>
<dbReference type="EMBL" id="ADBJ01000031">
    <property type="protein sequence ID" value="EFA80419.1"/>
    <property type="molecule type" value="Genomic_DNA"/>
</dbReference>
<dbReference type="OMA" id="QWATESI"/>
<proteinExistence type="predicted"/>
<evidence type="ECO:0000313" key="1">
    <source>
        <dbReference type="EMBL" id="EFA80419.1"/>
    </source>
</evidence>
<sequence>MSVKKGGGDSVSTFGAWRTNKIKTQFPDILKIDPSTLKVPDFLALSTFDPITKTDFVKERAEQYFVDIINNFQSDLALATLGLTSKPVLNADLVEIIQDPEISSFFKSYSPLWLLQAIYHQDSQYKSSIRGGIVEDRMSTLNQSNVFIRITMMLYHIALKELVPKILPYIYNAGTFNTSVRTYLTDAKRTQQWATESIRLANSNIDNLDEFNSYRFNELKTKLDLLQPSGILSNDLLGLYVYTQLAIYSMMHLSNNHITRGCISEAISGTINRIKKVPTNSFLPMLTRVSNQLGGFDVLINRLIEIIIKFALETPNNQIIPPDNAYQVIARPFGKESIALIPDFAFVQDDAIFIKFANSMFCACHVAILAYGIFNGKNLESLESFDPSLVYIGEGLFVKRYDEGFDQKRVFSVIGEFLRETTNRLKKDATEVLISFQNFVPWIIDKTTRRQVYQLFPLFYILTKDNQNYELFNQTTEADWSDNSINLTDMDMREVDNCITGLFSVLSDAGCSAASSSIILGTGLYGLSLVKRVTPMLRKVIDKYDKDLSLTGTTADDGTVTVNDTLLDSLVDPIDSFIRSVDSELQINYDLPEISDHGWESYYESLDPAIQSAIDVLTKLNVYDHSVNAA</sequence>
<evidence type="ECO:0000313" key="2">
    <source>
        <dbReference type="Proteomes" id="UP000001396"/>
    </source>
</evidence>